<dbReference type="EMBL" id="KX699874">
    <property type="protein sequence ID" value="APD73830.1"/>
    <property type="molecule type" value="Genomic_DNA"/>
</dbReference>
<feature type="region of interest" description="Disordered" evidence="1">
    <location>
        <begin position="226"/>
        <end position="246"/>
    </location>
</feature>
<evidence type="ECO:0000313" key="3">
    <source>
        <dbReference type="EMBL" id="APD73830.1"/>
    </source>
</evidence>
<feature type="chain" id="PRO_5012158874" evidence="2">
    <location>
        <begin position="22"/>
        <end position="503"/>
    </location>
</feature>
<reference evidence="3" key="1">
    <citation type="submission" date="2016-08" db="EMBL/GenBank/DDBJ databases">
        <title>VSG repertoire of Trypanosoma brucei EATRO 1125.</title>
        <authorList>
            <person name="Cross G.A."/>
        </authorList>
    </citation>
    <scope>NUCLEOTIDE SEQUENCE</scope>
    <source>
        <strain evidence="3">EATRO 1125</strain>
    </source>
</reference>
<feature type="region of interest" description="Disordered" evidence="1">
    <location>
        <begin position="420"/>
        <end position="463"/>
    </location>
</feature>
<accession>A0A1J0R7H1</accession>
<dbReference type="VEuPathDB" id="TriTrypDB:Tb1125.Tb11.v5.0913"/>
<feature type="compositionally biased region" description="Polar residues" evidence="1">
    <location>
        <begin position="226"/>
        <end position="245"/>
    </location>
</feature>
<sequence length="503" mass="53105">MMITSCVFLAVFFGTWGSGQAEADNPEDTINNLATDFCTLDIYHEALQNELHGWLTTSANQATELAQEAKKLKLPETAYRGKEKGPAYFVLSTIATDQATAAAAQASNLIAAAAPALQILAKRQAELAVLASLASAPKAAPTSHAAAATGRTILKTSGSNNRICKAEVQPKTVYKTDCSAGARHKPKLQTIGSHILKLKKLKTVKSADIKQPKLTVTAEGEGTLSNANTWEATSDNKGCEQHSSSATTAVGATNAIAVAAVEFEESATPAELELAEAAAAEEASDQKVSDNERRLLTSDKELAKAIVSAQAAYKQPNKALAEWTLAEAASTPVAKELYKALQSQKEVPKATDAATEAIAVMLFKKDTGDIGTEFLTPLTTDKHAIPGDGKAITDSTESFSAGTNFDRAMAYFYATRLPRQIPSAPGTKPSGSGKGDTAEKTEENKTGDNKTTAADCTGTEDDKCDKAKCDWNEEKNQCKVKEGAAVISAATKVHVFFAVLLLK</sequence>
<feature type="compositionally biased region" description="Basic and acidic residues" evidence="1">
    <location>
        <begin position="436"/>
        <end position="448"/>
    </location>
</feature>
<protein>
    <submittedName>
        <fullName evidence="3">Variant surface glycoprotein 1125.1673</fullName>
    </submittedName>
</protein>
<organism evidence="3">
    <name type="scientific">Trypanosoma brucei</name>
    <dbReference type="NCBI Taxonomy" id="5691"/>
    <lineage>
        <taxon>Eukaryota</taxon>
        <taxon>Discoba</taxon>
        <taxon>Euglenozoa</taxon>
        <taxon>Kinetoplastea</taxon>
        <taxon>Metakinetoplastina</taxon>
        <taxon>Trypanosomatida</taxon>
        <taxon>Trypanosomatidae</taxon>
        <taxon>Trypanosoma</taxon>
    </lineage>
</organism>
<feature type="signal peptide" evidence="2">
    <location>
        <begin position="1"/>
        <end position="21"/>
    </location>
</feature>
<keyword evidence="2" id="KW-0732">Signal</keyword>
<dbReference type="VEuPathDB" id="TriTrypDB:Tb427_000551300"/>
<name>A0A1J0R7H1_9TRYP</name>
<evidence type="ECO:0000256" key="1">
    <source>
        <dbReference type="SAM" id="MobiDB-lite"/>
    </source>
</evidence>
<proteinExistence type="predicted"/>
<evidence type="ECO:0000256" key="2">
    <source>
        <dbReference type="SAM" id="SignalP"/>
    </source>
</evidence>
<dbReference type="VEuPathDB" id="TriTrypDB:Tb927.9.16250"/>
<dbReference type="AlphaFoldDB" id="A0A1J0R7H1"/>